<dbReference type="SUPFAM" id="SSF51735">
    <property type="entry name" value="NAD(P)-binding Rossmann-fold domains"/>
    <property type="match status" value="1"/>
</dbReference>
<keyword evidence="7" id="KW-1185">Reference proteome</keyword>
<dbReference type="AlphaFoldDB" id="A0A2M8W5T1"/>
<evidence type="ECO:0000313" key="7">
    <source>
        <dbReference type="Proteomes" id="UP000228531"/>
    </source>
</evidence>
<dbReference type="InterPro" id="IPR013328">
    <property type="entry name" value="6PGD_dom2"/>
</dbReference>
<evidence type="ECO:0000256" key="3">
    <source>
        <dbReference type="PIRSR" id="PIRSR000103-1"/>
    </source>
</evidence>
<dbReference type="Gene3D" id="3.40.50.720">
    <property type="entry name" value="NAD(P)-binding Rossmann-like Domain"/>
    <property type="match status" value="1"/>
</dbReference>
<dbReference type="InterPro" id="IPR015815">
    <property type="entry name" value="HIBADH-related"/>
</dbReference>
<feature type="domain" description="6-phosphogluconate dehydrogenase NADP-binding" evidence="4">
    <location>
        <begin position="5"/>
        <end position="162"/>
    </location>
</feature>
<dbReference type="SUPFAM" id="SSF48179">
    <property type="entry name" value="6-phosphogluconate dehydrogenase C-terminal domain-like"/>
    <property type="match status" value="1"/>
</dbReference>
<dbReference type="Proteomes" id="UP000228531">
    <property type="component" value="Unassembled WGS sequence"/>
</dbReference>
<keyword evidence="1" id="KW-0560">Oxidoreductase</keyword>
<organism evidence="6 7">
    <name type="scientific">Yoonia maricola</name>
    <dbReference type="NCBI Taxonomy" id="420999"/>
    <lineage>
        <taxon>Bacteria</taxon>
        <taxon>Pseudomonadati</taxon>
        <taxon>Pseudomonadota</taxon>
        <taxon>Alphaproteobacteria</taxon>
        <taxon>Rhodobacterales</taxon>
        <taxon>Paracoccaceae</taxon>
        <taxon>Yoonia</taxon>
    </lineage>
</organism>
<accession>A0A2M8W5T1</accession>
<dbReference type="InterPro" id="IPR036291">
    <property type="entry name" value="NAD(P)-bd_dom_sf"/>
</dbReference>
<feature type="active site" evidence="3">
    <location>
        <position position="171"/>
    </location>
</feature>
<dbReference type="PANTHER" id="PTHR43060:SF15">
    <property type="entry name" value="3-HYDROXYISOBUTYRATE DEHYDROGENASE-LIKE 1, MITOCHONDRIAL-RELATED"/>
    <property type="match status" value="1"/>
</dbReference>
<evidence type="ECO:0000259" key="5">
    <source>
        <dbReference type="Pfam" id="PF14833"/>
    </source>
</evidence>
<dbReference type="InterPro" id="IPR008927">
    <property type="entry name" value="6-PGluconate_DH-like_C_sf"/>
</dbReference>
<keyword evidence="2" id="KW-0520">NAD</keyword>
<dbReference type="GO" id="GO:0050661">
    <property type="term" value="F:NADP binding"/>
    <property type="evidence" value="ECO:0007669"/>
    <property type="project" value="InterPro"/>
</dbReference>
<dbReference type="GO" id="GO:0016491">
    <property type="term" value="F:oxidoreductase activity"/>
    <property type="evidence" value="ECO:0007669"/>
    <property type="project" value="UniProtKB-KW"/>
</dbReference>
<gene>
    <name evidence="6" type="ORF">BC777_2642</name>
</gene>
<protein>
    <submittedName>
        <fullName evidence="6">3-hydroxyisobutyrate dehydrogenase-like beta-hydroxyacid dehydrogenase</fullName>
    </submittedName>
</protein>
<reference evidence="6 7" key="1">
    <citation type="submission" date="2017-11" db="EMBL/GenBank/DDBJ databases">
        <title>Genomic Encyclopedia of Archaeal and Bacterial Type Strains, Phase II (KMG-II): From Individual Species to Whole Genera.</title>
        <authorList>
            <person name="Goeker M."/>
        </authorList>
    </citation>
    <scope>NUCLEOTIDE SEQUENCE [LARGE SCALE GENOMIC DNA]</scope>
    <source>
        <strain evidence="6 7">DSM 29128</strain>
    </source>
</reference>
<dbReference type="EMBL" id="PGTY01000002">
    <property type="protein sequence ID" value="PJI86274.1"/>
    <property type="molecule type" value="Genomic_DNA"/>
</dbReference>
<comment type="caution">
    <text evidence="6">The sequence shown here is derived from an EMBL/GenBank/DDBJ whole genome shotgun (WGS) entry which is preliminary data.</text>
</comment>
<evidence type="ECO:0000313" key="6">
    <source>
        <dbReference type="EMBL" id="PJI86274.1"/>
    </source>
</evidence>
<evidence type="ECO:0000259" key="4">
    <source>
        <dbReference type="Pfam" id="PF03446"/>
    </source>
</evidence>
<dbReference type="Pfam" id="PF14833">
    <property type="entry name" value="NAD_binding_11"/>
    <property type="match status" value="1"/>
</dbReference>
<dbReference type="GO" id="GO:0051287">
    <property type="term" value="F:NAD binding"/>
    <property type="evidence" value="ECO:0007669"/>
    <property type="project" value="InterPro"/>
</dbReference>
<name>A0A2M8W5T1_9RHOB</name>
<dbReference type="Gene3D" id="1.10.1040.10">
    <property type="entry name" value="N-(1-d-carboxylethyl)-l-norvaline Dehydrogenase, domain 2"/>
    <property type="match status" value="1"/>
</dbReference>
<sequence>MTNENIGFIGVGLMGHGMAKNILAAGHTVTVIAYRNRASVDDLVAQGATEATDLAALAQASDVIHICAPGSPQVEGIIAGLVPGLRKGSVIVDCSTSDPASTEKLAAILEGQGCHLADAPLGGTPVQAEAGALSTMVGASDDIFARIKPVIDCWAASVVHLGPTGMGHKMKLLNNFLSMGYAAMYAEAMALGRKVGISVDQFDSVIRGSRMDCGFYQTFMGYALEGNTEAHKFTLTNAYKDTRYLANMADGASIANPVGTAIKNTFAAAVNMGGDGAEDYVPHLVDYVAKMNGLPPGKD</sequence>
<dbReference type="OrthoDB" id="9812907at2"/>
<feature type="domain" description="3-hydroxyisobutyrate dehydrogenase-like NAD-binding" evidence="5">
    <location>
        <begin position="165"/>
        <end position="277"/>
    </location>
</feature>
<dbReference type="PIRSF" id="PIRSF000103">
    <property type="entry name" value="HIBADH"/>
    <property type="match status" value="1"/>
</dbReference>
<proteinExistence type="predicted"/>
<dbReference type="Pfam" id="PF03446">
    <property type="entry name" value="NAD_binding_2"/>
    <property type="match status" value="1"/>
</dbReference>
<dbReference type="InterPro" id="IPR029154">
    <property type="entry name" value="HIBADH-like_NADP-bd"/>
</dbReference>
<dbReference type="PANTHER" id="PTHR43060">
    <property type="entry name" value="3-HYDROXYISOBUTYRATE DEHYDROGENASE-LIKE 1, MITOCHONDRIAL-RELATED"/>
    <property type="match status" value="1"/>
</dbReference>
<dbReference type="InterPro" id="IPR006115">
    <property type="entry name" value="6PGDH_NADP-bd"/>
</dbReference>
<evidence type="ECO:0000256" key="1">
    <source>
        <dbReference type="ARBA" id="ARBA00023002"/>
    </source>
</evidence>
<evidence type="ECO:0000256" key="2">
    <source>
        <dbReference type="ARBA" id="ARBA00023027"/>
    </source>
</evidence>